<organism evidence="2 3">
    <name type="scientific">Deinococcus rufus</name>
    <dbReference type="NCBI Taxonomy" id="2136097"/>
    <lineage>
        <taxon>Bacteria</taxon>
        <taxon>Thermotogati</taxon>
        <taxon>Deinococcota</taxon>
        <taxon>Deinococci</taxon>
        <taxon>Deinococcales</taxon>
        <taxon>Deinococcaceae</taxon>
        <taxon>Deinococcus</taxon>
    </lineage>
</organism>
<evidence type="ECO:0000313" key="3">
    <source>
        <dbReference type="Proteomes" id="UP001595803"/>
    </source>
</evidence>
<sequence length="125" mass="13110">MRTKTFHLPLLAALPAVLAACGPAGVDTAGYTRWSYGSSQQCLDANRALLTQGLSNPCQRSGGTYFGPYIRVFNGTRQYLGYDGRGKTLAGGVTYDPARGSYGTFRAPVTRGGFLGSARSGSFGG</sequence>
<comment type="caution">
    <text evidence="2">The sequence shown here is derived from an EMBL/GenBank/DDBJ whole genome shotgun (WGS) entry which is preliminary data.</text>
</comment>
<dbReference type="EMBL" id="JBHRZG010000010">
    <property type="protein sequence ID" value="MFC3833292.1"/>
    <property type="molecule type" value="Genomic_DNA"/>
</dbReference>
<dbReference type="Proteomes" id="UP001595803">
    <property type="component" value="Unassembled WGS sequence"/>
</dbReference>
<keyword evidence="1" id="KW-0732">Signal</keyword>
<feature type="chain" id="PRO_5046791489" description="Lipoprotein" evidence="1">
    <location>
        <begin position="20"/>
        <end position="125"/>
    </location>
</feature>
<name>A0ABV7Z793_9DEIO</name>
<evidence type="ECO:0008006" key="4">
    <source>
        <dbReference type="Google" id="ProtNLM"/>
    </source>
</evidence>
<evidence type="ECO:0000256" key="1">
    <source>
        <dbReference type="SAM" id="SignalP"/>
    </source>
</evidence>
<reference evidence="3" key="1">
    <citation type="journal article" date="2019" name="Int. J. Syst. Evol. Microbiol.">
        <title>The Global Catalogue of Microorganisms (GCM) 10K type strain sequencing project: providing services to taxonomists for standard genome sequencing and annotation.</title>
        <authorList>
            <consortium name="The Broad Institute Genomics Platform"/>
            <consortium name="The Broad Institute Genome Sequencing Center for Infectious Disease"/>
            <person name="Wu L."/>
            <person name="Ma J."/>
        </authorList>
    </citation>
    <scope>NUCLEOTIDE SEQUENCE [LARGE SCALE GENOMIC DNA]</scope>
    <source>
        <strain evidence="3">CCTCC AB 2017081</strain>
    </source>
</reference>
<evidence type="ECO:0000313" key="2">
    <source>
        <dbReference type="EMBL" id="MFC3833292.1"/>
    </source>
</evidence>
<dbReference type="PROSITE" id="PS51257">
    <property type="entry name" value="PROKAR_LIPOPROTEIN"/>
    <property type="match status" value="1"/>
</dbReference>
<proteinExistence type="predicted"/>
<keyword evidence="3" id="KW-1185">Reference proteome</keyword>
<gene>
    <name evidence="2" type="ORF">ACFOSB_10515</name>
</gene>
<feature type="signal peptide" evidence="1">
    <location>
        <begin position="1"/>
        <end position="19"/>
    </location>
</feature>
<accession>A0ABV7Z793</accession>
<protein>
    <recommendedName>
        <fullName evidence="4">Lipoprotein</fullName>
    </recommendedName>
</protein>
<dbReference type="RefSeq" id="WP_322472704.1">
    <property type="nucleotide sequence ID" value="NZ_JBHRZG010000010.1"/>
</dbReference>